<keyword evidence="3" id="KW-0813">Transport</keyword>
<keyword evidence="10" id="KW-1185">Reference proteome</keyword>
<evidence type="ECO:0000256" key="7">
    <source>
        <dbReference type="ARBA" id="ARBA00023136"/>
    </source>
</evidence>
<accession>A0ABW2NWQ8</accession>
<comment type="caution">
    <text evidence="9">The sequence shown here is derived from an EMBL/GenBank/DDBJ whole genome shotgun (WGS) entry which is preliminary data.</text>
</comment>
<gene>
    <name evidence="9" type="ORF">ACFQPF_12415</name>
</gene>
<keyword evidence="7 8" id="KW-0472">Membrane</keyword>
<feature type="transmembrane region" description="Helical" evidence="8">
    <location>
        <begin position="43"/>
        <end position="64"/>
    </location>
</feature>
<name>A0ABW2NWQ8_9BACL</name>
<evidence type="ECO:0000256" key="6">
    <source>
        <dbReference type="ARBA" id="ARBA00022989"/>
    </source>
</evidence>
<dbReference type="RefSeq" id="WP_379750054.1">
    <property type="nucleotide sequence ID" value="NZ_JBHTCP010000041.1"/>
</dbReference>
<feature type="transmembrane region" description="Helical" evidence="8">
    <location>
        <begin position="12"/>
        <end position="31"/>
    </location>
</feature>
<feature type="transmembrane region" description="Helical" evidence="8">
    <location>
        <begin position="85"/>
        <end position="103"/>
    </location>
</feature>
<reference evidence="10" key="1">
    <citation type="journal article" date="2019" name="Int. J. Syst. Evol. Microbiol.">
        <title>The Global Catalogue of Microorganisms (GCM) 10K type strain sequencing project: providing services to taxonomists for standard genome sequencing and annotation.</title>
        <authorList>
            <consortium name="The Broad Institute Genomics Platform"/>
            <consortium name="The Broad Institute Genome Sequencing Center for Infectious Disease"/>
            <person name="Wu L."/>
            <person name="Ma J."/>
        </authorList>
    </citation>
    <scope>NUCLEOTIDE SEQUENCE [LARGE SCALE GENOMIC DNA]</scope>
    <source>
        <strain evidence="10">NBRC 106396</strain>
    </source>
</reference>
<keyword evidence="6 8" id="KW-1133">Transmembrane helix</keyword>
<evidence type="ECO:0000256" key="8">
    <source>
        <dbReference type="SAM" id="Phobius"/>
    </source>
</evidence>
<dbReference type="Gene3D" id="1.20.1740.10">
    <property type="entry name" value="Amino acid/polyamine transporter I"/>
    <property type="match status" value="1"/>
</dbReference>
<evidence type="ECO:0000256" key="1">
    <source>
        <dbReference type="ARBA" id="ARBA00004141"/>
    </source>
</evidence>
<feature type="transmembrane region" description="Helical" evidence="8">
    <location>
        <begin position="123"/>
        <end position="143"/>
    </location>
</feature>
<feature type="transmembrane region" description="Helical" evidence="8">
    <location>
        <begin position="150"/>
        <end position="170"/>
    </location>
</feature>
<sequence length="363" mass="40448">MNQTPVDKISSSQTAIILINMMLAAGILTLPRVATEKMMTPDAWITVIIGGLISMVIALVMVKLCERYPDQTFYQYNQEIVGKTIGSLINLAVVVYFLLLAALEIRIMVETTGLFLLPGTPTWAMIMPFIWIGLYLTLGGINAVARLLEIIFPITVLFFILVVFLGLKIFELDNLRPVLGMGVKPIVDGVPATALSYSGYEIILIIYMFMKNKAKAKKVVLIGIGVPLIFYAITVVVIIGALSVEGVLSQTWPVLTFIRGYEIKGLFFERFDSLLLVIWIMEIFSTFIVSYFAVAMGLAEVFKKDTKTFYWAILPVVYLIAMTPENINSLFALGDWVSKFGLLIFATIPGLLLLISFVRRERA</sequence>
<protein>
    <submittedName>
        <fullName evidence="9">GerAB/ArcD/ProY family transporter</fullName>
    </submittedName>
</protein>
<evidence type="ECO:0000256" key="4">
    <source>
        <dbReference type="ARBA" id="ARBA00022544"/>
    </source>
</evidence>
<evidence type="ECO:0000256" key="2">
    <source>
        <dbReference type="ARBA" id="ARBA00007998"/>
    </source>
</evidence>
<feature type="transmembrane region" description="Helical" evidence="8">
    <location>
        <begin position="219"/>
        <end position="244"/>
    </location>
</feature>
<dbReference type="PANTHER" id="PTHR34975:SF2">
    <property type="entry name" value="SPORE GERMINATION PROTEIN A2"/>
    <property type="match status" value="1"/>
</dbReference>
<evidence type="ECO:0000313" key="9">
    <source>
        <dbReference type="EMBL" id="MFC7372474.1"/>
    </source>
</evidence>
<keyword evidence="5 8" id="KW-0812">Transmembrane</keyword>
<evidence type="ECO:0000256" key="5">
    <source>
        <dbReference type="ARBA" id="ARBA00022692"/>
    </source>
</evidence>
<dbReference type="InterPro" id="IPR004761">
    <property type="entry name" value="Spore_GerAB"/>
</dbReference>
<dbReference type="EMBL" id="JBHTCP010000041">
    <property type="protein sequence ID" value="MFC7372474.1"/>
    <property type="molecule type" value="Genomic_DNA"/>
</dbReference>
<comment type="similarity">
    <text evidence="2">Belongs to the amino acid-polyamine-organocation (APC) superfamily. Spore germination protein (SGP) (TC 2.A.3.9) family.</text>
</comment>
<feature type="transmembrane region" description="Helical" evidence="8">
    <location>
        <begin position="190"/>
        <end position="210"/>
    </location>
</feature>
<dbReference type="Proteomes" id="UP001596549">
    <property type="component" value="Unassembled WGS sequence"/>
</dbReference>
<feature type="transmembrane region" description="Helical" evidence="8">
    <location>
        <begin position="336"/>
        <end position="358"/>
    </location>
</feature>
<dbReference type="PANTHER" id="PTHR34975">
    <property type="entry name" value="SPORE GERMINATION PROTEIN A2"/>
    <property type="match status" value="1"/>
</dbReference>
<evidence type="ECO:0000313" key="10">
    <source>
        <dbReference type="Proteomes" id="UP001596549"/>
    </source>
</evidence>
<feature type="transmembrane region" description="Helical" evidence="8">
    <location>
        <begin position="308"/>
        <end position="324"/>
    </location>
</feature>
<evidence type="ECO:0000256" key="3">
    <source>
        <dbReference type="ARBA" id="ARBA00022448"/>
    </source>
</evidence>
<dbReference type="NCBIfam" id="TIGR00912">
    <property type="entry name" value="2A0309"/>
    <property type="match status" value="1"/>
</dbReference>
<organism evidence="9 10">
    <name type="scientific">Fictibacillus iocasae</name>
    <dbReference type="NCBI Taxonomy" id="2715437"/>
    <lineage>
        <taxon>Bacteria</taxon>
        <taxon>Bacillati</taxon>
        <taxon>Bacillota</taxon>
        <taxon>Bacilli</taxon>
        <taxon>Bacillales</taxon>
        <taxon>Fictibacillaceae</taxon>
        <taxon>Fictibacillus</taxon>
    </lineage>
</organism>
<feature type="transmembrane region" description="Helical" evidence="8">
    <location>
        <begin position="274"/>
        <end position="296"/>
    </location>
</feature>
<comment type="subcellular location">
    <subcellularLocation>
        <location evidence="1">Membrane</location>
        <topology evidence="1">Multi-pass membrane protein</topology>
    </subcellularLocation>
</comment>
<keyword evidence="4" id="KW-0309">Germination</keyword>
<dbReference type="Pfam" id="PF03845">
    <property type="entry name" value="Spore_permease"/>
    <property type="match status" value="1"/>
</dbReference>
<proteinExistence type="inferred from homology"/>